<dbReference type="GO" id="GO:0005615">
    <property type="term" value="C:extracellular space"/>
    <property type="evidence" value="ECO:0007669"/>
    <property type="project" value="TreeGrafter"/>
</dbReference>
<dbReference type="PROSITE" id="PS51390">
    <property type="entry name" value="WAP"/>
    <property type="match status" value="1"/>
</dbReference>
<evidence type="ECO:0000256" key="2">
    <source>
        <dbReference type="ARBA" id="ARBA00023157"/>
    </source>
</evidence>
<dbReference type="InterPro" id="IPR036645">
    <property type="entry name" value="Elafin-like_sf"/>
</dbReference>
<evidence type="ECO:0000259" key="3">
    <source>
        <dbReference type="PROSITE" id="PS51390"/>
    </source>
</evidence>
<dbReference type="Proteomes" id="UP000472267">
    <property type="component" value="Chromosome 20"/>
</dbReference>
<dbReference type="PRINTS" id="PR00003">
    <property type="entry name" value="4DISULPHCORE"/>
</dbReference>
<organism evidence="4 5">
    <name type="scientific">Salarias fasciatus</name>
    <name type="common">Jewelled blenny</name>
    <name type="synonym">Blennius fasciatus</name>
    <dbReference type="NCBI Taxonomy" id="181472"/>
    <lineage>
        <taxon>Eukaryota</taxon>
        <taxon>Metazoa</taxon>
        <taxon>Chordata</taxon>
        <taxon>Craniata</taxon>
        <taxon>Vertebrata</taxon>
        <taxon>Euteleostomi</taxon>
        <taxon>Actinopterygii</taxon>
        <taxon>Neopterygii</taxon>
        <taxon>Teleostei</taxon>
        <taxon>Neoteleostei</taxon>
        <taxon>Acanthomorphata</taxon>
        <taxon>Ovalentaria</taxon>
        <taxon>Blenniimorphae</taxon>
        <taxon>Blenniiformes</taxon>
        <taxon>Blennioidei</taxon>
        <taxon>Blenniidae</taxon>
        <taxon>Salariinae</taxon>
        <taxon>Salarias</taxon>
    </lineage>
</organism>
<dbReference type="InterPro" id="IPR050514">
    <property type="entry name" value="WAP_four-disulfide_core"/>
</dbReference>
<accession>A0A672FWV0</accession>
<reference evidence="4" key="3">
    <citation type="submission" date="2025-09" db="UniProtKB">
        <authorList>
            <consortium name="Ensembl"/>
        </authorList>
    </citation>
    <scope>IDENTIFICATION</scope>
</reference>
<reference evidence="4" key="1">
    <citation type="submission" date="2019-06" db="EMBL/GenBank/DDBJ databases">
        <authorList>
            <consortium name="Wellcome Sanger Institute Data Sharing"/>
        </authorList>
    </citation>
    <scope>NUCLEOTIDE SEQUENCE [LARGE SCALE GENOMIC DNA]</scope>
</reference>
<dbReference type="AlphaFoldDB" id="A0A672FWV0"/>
<proteinExistence type="predicted"/>
<keyword evidence="5" id="KW-1185">Reference proteome</keyword>
<evidence type="ECO:0000313" key="4">
    <source>
        <dbReference type="Ensembl" id="ENSSFAP00005003169.1"/>
    </source>
</evidence>
<keyword evidence="2" id="KW-1015">Disulfide bond</keyword>
<dbReference type="InterPro" id="IPR008197">
    <property type="entry name" value="WAP_dom"/>
</dbReference>
<dbReference type="InParanoid" id="A0A672FWV0"/>
<name>A0A672FWV0_SALFA</name>
<sequence>EPLYETNALLLFQNPGVCPREEPGLVGICVFIPGESCLTDEDCSPELKCCSSGCGKKCFLPCLNSLSEENKHDFAALEQDCQSVSNLSSCSVGPPKPPSHGGGCRDRCSAQKPCPKHLICCSSKCGRVCKVPKIGEIQILCPNNHPLSCSRLRSCHKRCPCPKGWNCCSTKCGKNKCLKPKKGETWTT</sequence>
<protein>
    <recommendedName>
        <fullName evidence="3">WAP domain-containing protein</fullName>
    </recommendedName>
</protein>
<dbReference type="GO" id="GO:0019731">
    <property type="term" value="P:antibacterial humoral response"/>
    <property type="evidence" value="ECO:0007669"/>
    <property type="project" value="TreeGrafter"/>
</dbReference>
<reference evidence="4" key="2">
    <citation type="submission" date="2025-08" db="UniProtKB">
        <authorList>
            <consortium name="Ensembl"/>
        </authorList>
    </citation>
    <scope>IDENTIFICATION</scope>
</reference>
<dbReference type="SMART" id="SM00217">
    <property type="entry name" value="WAP"/>
    <property type="match status" value="1"/>
</dbReference>
<dbReference type="PANTHER" id="PTHR19441:SF30">
    <property type="entry name" value="ELAFIN"/>
    <property type="match status" value="1"/>
</dbReference>
<evidence type="ECO:0000256" key="1">
    <source>
        <dbReference type="ARBA" id="ARBA00022729"/>
    </source>
</evidence>
<dbReference type="Gene3D" id="4.10.75.10">
    <property type="entry name" value="Elafin-like"/>
    <property type="match status" value="1"/>
</dbReference>
<keyword evidence="1" id="KW-0732">Signal</keyword>
<dbReference type="GO" id="GO:0045087">
    <property type="term" value="P:innate immune response"/>
    <property type="evidence" value="ECO:0007669"/>
    <property type="project" value="TreeGrafter"/>
</dbReference>
<dbReference type="SUPFAM" id="SSF57256">
    <property type="entry name" value="Elafin-like"/>
    <property type="match status" value="1"/>
</dbReference>
<evidence type="ECO:0000313" key="5">
    <source>
        <dbReference type="Proteomes" id="UP000472267"/>
    </source>
</evidence>
<dbReference type="PANTHER" id="PTHR19441">
    <property type="entry name" value="WHEY ACDIC PROTEIN WAP"/>
    <property type="match status" value="1"/>
</dbReference>
<dbReference type="GO" id="GO:0004867">
    <property type="term" value="F:serine-type endopeptidase inhibitor activity"/>
    <property type="evidence" value="ECO:0007669"/>
    <property type="project" value="TreeGrafter"/>
</dbReference>
<feature type="domain" description="WAP" evidence="3">
    <location>
        <begin position="11"/>
        <end position="62"/>
    </location>
</feature>
<dbReference type="Ensembl" id="ENSSFAT00005003411.1">
    <property type="protein sequence ID" value="ENSSFAP00005003169.1"/>
    <property type="gene ID" value="ENSSFAG00005002156.1"/>
</dbReference>
<dbReference type="Pfam" id="PF00095">
    <property type="entry name" value="WAP"/>
    <property type="match status" value="1"/>
</dbReference>